<organism evidence="1 2">
    <name type="scientific">Batillaria attramentaria</name>
    <dbReference type="NCBI Taxonomy" id="370345"/>
    <lineage>
        <taxon>Eukaryota</taxon>
        <taxon>Metazoa</taxon>
        <taxon>Spiralia</taxon>
        <taxon>Lophotrochozoa</taxon>
        <taxon>Mollusca</taxon>
        <taxon>Gastropoda</taxon>
        <taxon>Caenogastropoda</taxon>
        <taxon>Sorbeoconcha</taxon>
        <taxon>Cerithioidea</taxon>
        <taxon>Batillariidae</taxon>
        <taxon>Batillaria</taxon>
    </lineage>
</organism>
<dbReference type="Proteomes" id="UP001519460">
    <property type="component" value="Unassembled WGS sequence"/>
</dbReference>
<reference evidence="1 2" key="1">
    <citation type="journal article" date="2023" name="Sci. Data">
        <title>Genome assembly of the Korean intertidal mud-creeper Batillaria attramentaria.</title>
        <authorList>
            <person name="Patra A.K."/>
            <person name="Ho P.T."/>
            <person name="Jun S."/>
            <person name="Lee S.J."/>
            <person name="Kim Y."/>
            <person name="Won Y.J."/>
        </authorList>
    </citation>
    <scope>NUCLEOTIDE SEQUENCE [LARGE SCALE GENOMIC DNA]</scope>
    <source>
        <strain evidence="1">Wonlab-2016</strain>
    </source>
</reference>
<dbReference type="AlphaFoldDB" id="A0ABD0JJN9"/>
<gene>
    <name evidence="1" type="ORF">BaRGS_00033561</name>
</gene>
<evidence type="ECO:0000313" key="1">
    <source>
        <dbReference type="EMBL" id="KAK7475160.1"/>
    </source>
</evidence>
<evidence type="ECO:0000313" key="2">
    <source>
        <dbReference type="Proteomes" id="UP001519460"/>
    </source>
</evidence>
<sequence>MVCKASPGNQSTKLSLATHIAFTIHMQVELCMEVPGTVQHGMASGSNHIMVNISTTRQDRNKERDEDHNVDYPAATLYHIMADGQF</sequence>
<keyword evidence="2" id="KW-1185">Reference proteome</keyword>
<accession>A0ABD0JJN9</accession>
<dbReference type="EMBL" id="JACVVK020000413">
    <property type="protein sequence ID" value="KAK7475160.1"/>
    <property type="molecule type" value="Genomic_DNA"/>
</dbReference>
<protein>
    <submittedName>
        <fullName evidence="1">Uncharacterized protein</fullName>
    </submittedName>
</protein>
<name>A0ABD0JJN9_9CAEN</name>
<comment type="caution">
    <text evidence="1">The sequence shown here is derived from an EMBL/GenBank/DDBJ whole genome shotgun (WGS) entry which is preliminary data.</text>
</comment>
<proteinExistence type="predicted"/>